<dbReference type="Proteomes" id="UP000746535">
    <property type="component" value="Unassembled WGS sequence"/>
</dbReference>
<accession>A0ABX0Y835</accession>
<protein>
    <recommendedName>
        <fullName evidence="3">Dephospho-CoA kinase</fullName>
    </recommendedName>
</protein>
<gene>
    <name evidence="1" type="ORF">HBH25_01060</name>
</gene>
<organism evidence="1 2">
    <name type="scientific">Pseudomonas quercus</name>
    <dbReference type="NCBI Taxonomy" id="2722792"/>
    <lineage>
        <taxon>Bacteria</taxon>
        <taxon>Pseudomonadati</taxon>
        <taxon>Pseudomonadota</taxon>
        <taxon>Gammaproteobacteria</taxon>
        <taxon>Pseudomonadales</taxon>
        <taxon>Pseudomonadaceae</taxon>
        <taxon>Pseudomonas</taxon>
    </lineage>
</organism>
<name>A0ABX0Y835_9PSED</name>
<dbReference type="Pfam" id="PF19925">
    <property type="entry name" value="DUF6388"/>
    <property type="match status" value="1"/>
</dbReference>
<comment type="caution">
    <text evidence="1">The sequence shown here is derived from an EMBL/GenBank/DDBJ whole genome shotgun (WGS) entry which is preliminary data.</text>
</comment>
<dbReference type="InterPro" id="IPR045662">
    <property type="entry name" value="DUF6388"/>
</dbReference>
<keyword evidence="2" id="KW-1185">Reference proteome</keyword>
<dbReference type="EMBL" id="JAAVJI010000001">
    <property type="protein sequence ID" value="NJO99458.1"/>
    <property type="molecule type" value="Genomic_DNA"/>
</dbReference>
<dbReference type="RefSeq" id="WP_168080633.1">
    <property type="nucleotide sequence ID" value="NZ_JAAVJI010000001.1"/>
</dbReference>
<proteinExistence type="predicted"/>
<evidence type="ECO:0000313" key="1">
    <source>
        <dbReference type="EMBL" id="NJO99458.1"/>
    </source>
</evidence>
<evidence type="ECO:0000313" key="2">
    <source>
        <dbReference type="Proteomes" id="UP000746535"/>
    </source>
</evidence>
<sequence>MPPIDARQQLAHDRYLATHPELAEEIRQLDAREQQQQVQWAFEDAAQSQGLEPWEYVLELTAESPEELASLREGVHREVAQALGMPWEAYKSLNEL</sequence>
<evidence type="ECO:0008006" key="3">
    <source>
        <dbReference type="Google" id="ProtNLM"/>
    </source>
</evidence>
<reference evidence="1 2" key="1">
    <citation type="submission" date="2020-03" db="EMBL/GenBank/DDBJ databases">
        <authorList>
            <person name="Wang L."/>
            <person name="He N."/>
            <person name="Li Y."/>
            <person name="Fang Y."/>
            <person name="Zhang F."/>
        </authorList>
    </citation>
    <scope>NUCLEOTIDE SEQUENCE [LARGE SCALE GENOMIC DNA]</scope>
    <source>
        <strain evidence="2">hsmgli-8</strain>
    </source>
</reference>